<protein>
    <recommendedName>
        <fullName evidence="3">Transposase</fullName>
    </recommendedName>
</protein>
<sequence>MARKKVILTSKIQILLDESDPKKRRVHQHRLYQWHDLVFKASNIAITHQFLQENIKEILYLKEDTKVKLLDAKHNAEGILTTSRRNTTYQLLSKFFKGKVHSNIITNLNTSIVKAFFTDRQAYSKGEQSLRNYQKNMPIPFSGSLLKWLGMIGDWDFRFVLFRIPFRTFLGKDSGRKKKLIQQIMAGEIKIVQCAIKREKYGLFLFLSFEKPIDEIDLKQSVVAEASLSLEHPIVVKIGPHSCRIGNKEEFLYRRLAIQAARHRIEASCSYNNGGHGKKKKLQRLETFRQKEKNYVQSKLHLYSRQLIDFCVRHQAGTLILVNQTPKNAVAKDDLFLLRNWSYHGLIEKIRYKAELAGIHLIVE</sequence>
<evidence type="ECO:0008006" key="3">
    <source>
        <dbReference type="Google" id="ProtNLM"/>
    </source>
</evidence>
<name>A0A2T8HHN1_9SPHI</name>
<dbReference type="AlphaFoldDB" id="A0A2T8HHN1"/>
<proteinExistence type="predicted"/>
<dbReference type="EMBL" id="QDKG01000004">
    <property type="protein sequence ID" value="PVH24832.1"/>
    <property type="molecule type" value="Genomic_DNA"/>
</dbReference>
<evidence type="ECO:0000313" key="2">
    <source>
        <dbReference type="Proteomes" id="UP000245627"/>
    </source>
</evidence>
<keyword evidence="2" id="KW-1185">Reference proteome</keyword>
<gene>
    <name evidence="1" type="ORF">DC487_11980</name>
</gene>
<evidence type="ECO:0000313" key="1">
    <source>
        <dbReference type="EMBL" id="PVH24832.1"/>
    </source>
</evidence>
<reference evidence="1 2" key="1">
    <citation type="submission" date="2018-04" db="EMBL/GenBank/DDBJ databases">
        <title>Sphingobacterium cortibacter sp. nov.</title>
        <authorList>
            <person name="Li Y."/>
        </authorList>
    </citation>
    <scope>NUCLEOTIDE SEQUENCE [LARGE SCALE GENOMIC DNA]</scope>
    <source>
        <strain evidence="1 2">2c-3</strain>
    </source>
</reference>
<organism evidence="1 2">
    <name type="scientific">Sphingobacterium corticibacter</name>
    <dbReference type="NCBI Taxonomy" id="2171749"/>
    <lineage>
        <taxon>Bacteria</taxon>
        <taxon>Pseudomonadati</taxon>
        <taxon>Bacteroidota</taxon>
        <taxon>Sphingobacteriia</taxon>
        <taxon>Sphingobacteriales</taxon>
        <taxon>Sphingobacteriaceae</taxon>
        <taxon>Sphingobacterium</taxon>
    </lineage>
</organism>
<comment type="caution">
    <text evidence="1">The sequence shown here is derived from an EMBL/GenBank/DDBJ whole genome shotgun (WGS) entry which is preliminary data.</text>
</comment>
<dbReference type="Proteomes" id="UP000245627">
    <property type="component" value="Unassembled WGS sequence"/>
</dbReference>
<dbReference type="OrthoDB" id="1404787at2"/>
<accession>A0A2T8HHN1</accession>
<dbReference type="RefSeq" id="WP_116776212.1">
    <property type="nucleotide sequence ID" value="NZ_QDKG01000004.1"/>
</dbReference>